<proteinExistence type="predicted"/>
<evidence type="ECO:0000313" key="3">
    <source>
        <dbReference type="Proteomes" id="UP001141806"/>
    </source>
</evidence>
<accession>A0A9Q0L1L6</accession>
<comment type="caution">
    <text evidence="2">The sequence shown here is derived from an EMBL/GenBank/DDBJ whole genome shotgun (WGS) entry which is preliminary data.</text>
</comment>
<keyword evidence="1" id="KW-0175">Coiled coil</keyword>
<sequence>MNSKENMEEMSKELNKLLEETKRKNTKLSTLIKKFYSGVGVGQTESLRHHGDIPVWAGDMKDKAMHPRTRKRRKRGVAAIRQNSAFDEYSWKSISPSAKQLISSLLAVDPWNWPNIWHYPDLSVQHKFIILFICPSDMKKEPDTRFCFIH</sequence>
<organism evidence="2 3">
    <name type="scientific">Protea cynaroides</name>
    <dbReference type="NCBI Taxonomy" id="273540"/>
    <lineage>
        <taxon>Eukaryota</taxon>
        <taxon>Viridiplantae</taxon>
        <taxon>Streptophyta</taxon>
        <taxon>Embryophyta</taxon>
        <taxon>Tracheophyta</taxon>
        <taxon>Spermatophyta</taxon>
        <taxon>Magnoliopsida</taxon>
        <taxon>Proteales</taxon>
        <taxon>Proteaceae</taxon>
        <taxon>Protea</taxon>
    </lineage>
</organism>
<keyword evidence="3" id="KW-1185">Reference proteome</keyword>
<name>A0A9Q0L1L6_9MAGN</name>
<evidence type="ECO:0000313" key="2">
    <source>
        <dbReference type="EMBL" id="KAJ4980687.1"/>
    </source>
</evidence>
<evidence type="ECO:0000256" key="1">
    <source>
        <dbReference type="SAM" id="Coils"/>
    </source>
</evidence>
<dbReference type="Proteomes" id="UP001141806">
    <property type="component" value="Unassembled WGS sequence"/>
</dbReference>
<reference evidence="2" key="1">
    <citation type="journal article" date="2023" name="Plant J.">
        <title>The genome of the king protea, Protea cynaroides.</title>
        <authorList>
            <person name="Chang J."/>
            <person name="Duong T.A."/>
            <person name="Schoeman C."/>
            <person name="Ma X."/>
            <person name="Roodt D."/>
            <person name="Barker N."/>
            <person name="Li Z."/>
            <person name="Van de Peer Y."/>
            <person name="Mizrachi E."/>
        </authorList>
    </citation>
    <scope>NUCLEOTIDE SEQUENCE</scope>
    <source>
        <tissue evidence="2">Young leaves</tissue>
    </source>
</reference>
<dbReference type="EMBL" id="JAMYWD010000001">
    <property type="protein sequence ID" value="KAJ4980687.1"/>
    <property type="molecule type" value="Genomic_DNA"/>
</dbReference>
<dbReference type="AlphaFoldDB" id="A0A9Q0L1L6"/>
<feature type="coiled-coil region" evidence="1">
    <location>
        <begin position="4"/>
        <end position="31"/>
    </location>
</feature>
<gene>
    <name evidence="2" type="ORF">NE237_031524</name>
</gene>
<protein>
    <submittedName>
        <fullName evidence="2">Uncharacterized protein</fullName>
    </submittedName>
</protein>